<gene>
    <name evidence="18 21" type="primary">aroB</name>
    <name evidence="21" type="ORF">CEM_057</name>
</gene>
<dbReference type="STRING" id="1495769.CEM_057"/>
<dbReference type="GO" id="GO:0009073">
    <property type="term" value="P:aromatic amino acid family biosynthetic process"/>
    <property type="evidence" value="ECO:0007669"/>
    <property type="project" value="UniProtKB-KW"/>
</dbReference>
<evidence type="ECO:0000256" key="14">
    <source>
        <dbReference type="ARBA" id="ARBA00023027"/>
    </source>
</evidence>
<evidence type="ECO:0000256" key="13">
    <source>
        <dbReference type="ARBA" id="ARBA00022833"/>
    </source>
</evidence>
<keyword evidence="12 18" id="KW-0547">Nucleotide-binding</keyword>
<feature type="binding site" evidence="18">
    <location>
        <begin position="128"/>
        <end position="129"/>
    </location>
    <ligand>
        <name>NAD(+)</name>
        <dbReference type="ChEBI" id="CHEBI:57540"/>
    </ligand>
</feature>
<reference evidence="22" key="1">
    <citation type="submission" date="2014-07" db="EMBL/GenBank/DDBJ databases">
        <authorList>
            <person name="Santos-Garcia D."/>
        </authorList>
    </citation>
    <scope>NUCLEOTIDE SEQUENCE [LARGE SCALE GENOMIC DNA]</scope>
</reference>
<evidence type="ECO:0000256" key="11">
    <source>
        <dbReference type="ARBA" id="ARBA00022723"/>
    </source>
</evidence>
<feature type="binding site" evidence="18">
    <location>
        <begin position="168"/>
        <end position="171"/>
    </location>
    <ligand>
        <name>NAD(+)</name>
        <dbReference type="ChEBI" id="CHEBI:57540"/>
    </ligand>
</feature>
<sequence>MQKNIMVELGNRSYPIYIGPDLIYKGYIYTPYISGDKVLIVTNKLIAYYYLERLKNQLREFDVYELILQEGESTKHIATVEKIWSILLIYKFNRSSTIIALGGGVIGDISGFAAASYQRGITFIQMPTTLLAQVDSSVGGKTGVNHFLGKNMIGAFWQPSLVIIDTQTLNTLSHRDISAGIAEVIKYGLIHDIAFFNWLEINMQHIRALNLYELNYIILKSCTIKSKIISEDETEKGKRALLNFGHTFGHAIENDQGYGNWLHGEAISVGMIMSAKISHARGIISDADINRIYDIIISAGLPIYPPLGMMTNKFIYIMRIDKKVLYGNKLRVILLKKIGNAIIDVNISENLLYNLIKNNI</sequence>
<dbReference type="PANTHER" id="PTHR43622">
    <property type="entry name" value="3-DEHYDROQUINATE SYNTHASE"/>
    <property type="match status" value="1"/>
</dbReference>
<dbReference type="GO" id="GO:0046872">
    <property type="term" value="F:metal ion binding"/>
    <property type="evidence" value="ECO:0007669"/>
    <property type="project" value="UniProtKB-KW"/>
</dbReference>
<feature type="binding site" evidence="18">
    <location>
        <begin position="70"/>
        <end position="75"/>
    </location>
    <ligand>
        <name>NAD(+)</name>
        <dbReference type="ChEBI" id="CHEBI:57540"/>
    </ligand>
</feature>
<evidence type="ECO:0000259" key="20">
    <source>
        <dbReference type="Pfam" id="PF24621"/>
    </source>
</evidence>
<dbReference type="InterPro" id="IPR030963">
    <property type="entry name" value="DHQ_synth_fam"/>
</dbReference>
<evidence type="ECO:0000256" key="4">
    <source>
        <dbReference type="ARBA" id="ARBA00004496"/>
    </source>
</evidence>
<keyword evidence="10 18" id="KW-0028">Amino-acid biosynthesis</keyword>
<evidence type="ECO:0000256" key="9">
    <source>
        <dbReference type="ARBA" id="ARBA00022490"/>
    </source>
</evidence>
<dbReference type="HOGENOM" id="CLU_001201_0_2_6"/>
<dbReference type="Gene3D" id="1.20.1090.10">
    <property type="entry name" value="Dehydroquinate synthase-like - alpha domain"/>
    <property type="match status" value="1"/>
</dbReference>
<comment type="catalytic activity">
    <reaction evidence="1 18">
        <text>7-phospho-2-dehydro-3-deoxy-D-arabino-heptonate = 3-dehydroquinate + phosphate</text>
        <dbReference type="Rhea" id="RHEA:21968"/>
        <dbReference type="ChEBI" id="CHEBI:32364"/>
        <dbReference type="ChEBI" id="CHEBI:43474"/>
        <dbReference type="ChEBI" id="CHEBI:58394"/>
        <dbReference type="EC" id="4.2.3.4"/>
    </reaction>
</comment>
<comment type="cofactor">
    <cofactor evidence="2 18">
        <name>NAD(+)</name>
        <dbReference type="ChEBI" id="CHEBI:57540"/>
    </cofactor>
</comment>
<evidence type="ECO:0000313" key="22">
    <source>
        <dbReference type="Proteomes" id="UP000032420"/>
    </source>
</evidence>
<accession>A0A078KHQ2</accession>
<comment type="cofactor">
    <cofactor evidence="18">
        <name>Co(2+)</name>
        <dbReference type="ChEBI" id="CHEBI:48828"/>
    </cofactor>
    <cofactor evidence="18">
        <name>Zn(2+)</name>
        <dbReference type="ChEBI" id="CHEBI:29105"/>
    </cofactor>
    <text evidence="18">Binds 1 divalent metal cation per subunit. Can use either Co(2+) or Zn(2+).</text>
</comment>
<dbReference type="Gene3D" id="3.40.50.1970">
    <property type="match status" value="1"/>
</dbReference>
<dbReference type="AlphaFoldDB" id="A0A078KHQ2"/>
<evidence type="ECO:0000256" key="17">
    <source>
        <dbReference type="ARBA" id="ARBA00023285"/>
    </source>
</evidence>
<evidence type="ECO:0000256" key="6">
    <source>
        <dbReference type="ARBA" id="ARBA00005412"/>
    </source>
</evidence>
<evidence type="ECO:0000256" key="2">
    <source>
        <dbReference type="ARBA" id="ARBA00001911"/>
    </source>
</evidence>
<evidence type="ECO:0000256" key="10">
    <source>
        <dbReference type="ARBA" id="ARBA00022605"/>
    </source>
</evidence>
<keyword evidence="17 18" id="KW-0170">Cobalt</keyword>
<evidence type="ECO:0000256" key="7">
    <source>
        <dbReference type="ARBA" id="ARBA00013031"/>
    </source>
</evidence>
<dbReference type="GO" id="GO:0003856">
    <property type="term" value="F:3-dehydroquinate synthase activity"/>
    <property type="evidence" value="ECO:0007669"/>
    <property type="project" value="UniProtKB-UniRule"/>
</dbReference>
<dbReference type="PIRSF" id="PIRSF001455">
    <property type="entry name" value="DHQ_synth"/>
    <property type="match status" value="1"/>
</dbReference>
<dbReference type="GO" id="GO:0009423">
    <property type="term" value="P:chorismate biosynthetic process"/>
    <property type="evidence" value="ECO:0007669"/>
    <property type="project" value="UniProtKB-UniRule"/>
</dbReference>
<evidence type="ECO:0000259" key="19">
    <source>
        <dbReference type="Pfam" id="PF01761"/>
    </source>
</evidence>
<dbReference type="KEGG" id="eme:CEM_057"/>
<dbReference type="Pfam" id="PF24621">
    <property type="entry name" value="DHQS_C"/>
    <property type="match status" value="1"/>
</dbReference>
<comment type="subcellular location">
    <subcellularLocation>
        <location evidence="4 18">Cytoplasm</location>
    </subcellularLocation>
</comment>
<dbReference type="UniPathway" id="UPA00053">
    <property type="reaction ID" value="UER00085"/>
</dbReference>
<evidence type="ECO:0000256" key="8">
    <source>
        <dbReference type="ARBA" id="ARBA00017684"/>
    </source>
</evidence>
<dbReference type="NCBIfam" id="TIGR01357">
    <property type="entry name" value="aroB"/>
    <property type="match status" value="1"/>
</dbReference>
<evidence type="ECO:0000256" key="3">
    <source>
        <dbReference type="ARBA" id="ARBA00003485"/>
    </source>
</evidence>
<feature type="binding site" evidence="18">
    <location>
        <position position="141"/>
    </location>
    <ligand>
        <name>NAD(+)</name>
        <dbReference type="ChEBI" id="CHEBI:57540"/>
    </ligand>
</feature>
<proteinExistence type="inferred from homology"/>
<dbReference type="Pfam" id="PF01761">
    <property type="entry name" value="DHQ_synthase"/>
    <property type="match status" value="1"/>
</dbReference>
<dbReference type="PANTHER" id="PTHR43622:SF7">
    <property type="entry name" value="3-DEHYDROQUINATE SYNTHASE, CHLOROPLASTIC"/>
    <property type="match status" value="1"/>
</dbReference>
<organism evidence="21 22">
    <name type="scientific">Candidatus Johnevansia muelleri</name>
    <dbReference type="NCBI Taxonomy" id="1495769"/>
    <lineage>
        <taxon>Bacteria</taxon>
        <taxon>Pseudomonadati</taxon>
        <taxon>Pseudomonadota</taxon>
        <taxon>Gammaproteobacteria</taxon>
        <taxon>Candidatus Johnevansiales</taxon>
        <taxon>Candidatus Johnevansiaceae</taxon>
        <taxon>Candidatus Johnevansia</taxon>
    </lineage>
</organism>
<feature type="binding site" evidence="18">
    <location>
        <position position="150"/>
    </location>
    <ligand>
        <name>NAD(+)</name>
        <dbReference type="ChEBI" id="CHEBI:57540"/>
    </ligand>
</feature>
<dbReference type="OrthoDB" id="9806583at2"/>
<feature type="binding site" evidence="18">
    <location>
        <begin position="104"/>
        <end position="108"/>
    </location>
    <ligand>
        <name>NAD(+)</name>
        <dbReference type="ChEBI" id="CHEBI:57540"/>
    </ligand>
</feature>
<evidence type="ECO:0000256" key="12">
    <source>
        <dbReference type="ARBA" id="ARBA00022741"/>
    </source>
</evidence>
<dbReference type="HAMAP" id="MF_00110">
    <property type="entry name" value="DHQ_synthase"/>
    <property type="match status" value="1"/>
</dbReference>
<dbReference type="InterPro" id="IPR030960">
    <property type="entry name" value="DHQS/DOIS_N"/>
</dbReference>
<feature type="domain" description="3-dehydroquinate synthase C-terminal" evidence="20">
    <location>
        <begin position="180"/>
        <end position="324"/>
    </location>
</feature>
<keyword evidence="22" id="KW-1185">Reference proteome</keyword>
<feature type="domain" description="3-dehydroquinate synthase N-terminal" evidence="19">
    <location>
        <begin position="66"/>
        <end position="178"/>
    </location>
</feature>
<dbReference type="GO" id="GO:0008652">
    <property type="term" value="P:amino acid biosynthetic process"/>
    <property type="evidence" value="ECO:0007669"/>
    <property type="project" value="UniProtKB-KW"/>
</dbReference>
<comment type="pathway">
    <text evidence="5 18">Metabolic intermediate biosynthesis; chorismate biosynthesis; chorismate from D-erythrose 4-phosphate and phosphoenolpyruvate: step 2/7.</text>
</comment>
<keyword evidence="16 18" id="KW-0456">Lyase</keyword>
<evidence type="ECO:0000313" key="21">
    <source>
        <dbReference type="EMBL" id="CDZ16329.1"/>
    </source>
</evidence>
<dbReference type="SUPFAM" id="SSF56796">
    <property type="entry name" value="Dehydroquinate synthase-like"/>
    <property type="match status" value="1"/>
</dbReference>
<dbReference type="FunFam" id="3.40.50.1970:FF:000001">
    <property type="entry name" value="3-dehydroquinate synthase"/>
    <property type="match status" value="1"/>
</dbReference>
<feature type="binding site" evidence="18">
    <location>
        <position position="263"/>
    </location>
    <ligand>
        <name>Zn(2+)</name>
        <dbReference type="ChEBI" id="CHEBI:29105"/>
    </ligand>
</feature>
<comment type="similarity">
    <text evidence="6 18">Belongs to the sugar phosphate cyclases superfamily. Dehydroquinate synthase family.</text>
</comment>
<evidence type="ECO:0000256" key="1">
    <source>
        <dbReference type="ARBA" id="ARBA00001393"/>
    </source>
</evidence>
<keyword evidence="14 18" id="KW-0520">NAD</keyword>
<dbReference type="GO" id="GO:0005737">
    <property type="term" value="C:cytoplasm"/>
    <property type="evidence" value="ECO:0007669"/>
    <property type="project" value="UniProtKB-SubCell"/>
</dbReference>
<name>A0A078KHQ2_9GAMM</name>
<feature type="binding site" evidence="18">
    <location>
        <position position="246"/>
    </location>
    <ligand>
        <name>Zn(2+)</name>
        <dbReference type="ChEBI" id="CHEBI:29105"/>
    </ligand>
</feature>
<keyword evidence="13 18" id="KW-0862">Zinc</keyword>
<keyword evidence="15 18" id="KW-0057">Aromatic amino acid biosynthesis</keyword>
<evidence type="ECO:0000256" key="15">
    <source>
        <dbReference type="ARBA" id="ARBA00023141"/>
    </source>
</evidence>
<dbReference type="InterPro" id="IPR050071">
    <property type="entry name" value="Dehydroquinate_synthase"/>
</dbReference>
<evidence type="ECO:0000256" key="5">
    <source>
        <dbReference type="ARBA" id="ARBA00004661"/>
    </source>
</evidence>
<dbReference type="InterPro" id="IPR016037">
    <property type="entry name" value="DHQ_synth_AroB"/>
</dbReference>
<keyword evidence="9 18" id="KW-0963">Cytoplasm</keyword>
<comment type="function">
    <text evidence="3 18">Catalyzes the conversion of 3-deoxy-D-arabino-heptulosonate 7-phosphate (DAHP) to dehydroquinate (DHQ).</text>
</comment>
<keyword evidence="11 18" id="KW-0479">Metal-binding</keyword>
<feature type="binding site" evidence="18">
    <location>
        <position position="183"/>
    </location>
    <ligand>
        <name>Zn(2+)</name>
        <dbReference type="ChEBI" id="CHEBI:29105"/>
    </ligand>
</feature>
<dbReference type="GO" id="GO:0000166">
    <property type="term" value="F:nucleotide binding"/>
    <property type="evidence" value="ECO:0007669"/>
    <property type="project" value="UniProtKB-KW"/>
</dbReference>
<dbReference type="EC" id="4.2.3.4" evidence="7 18"/>
<dbReference type="Proteomes" id="UP000032420">
    <property type="component" value="Chromosome I"/>
</dbReference>
<dbReference type="PATRIC" id="fig|1495769.3.peg.51"/>
<evidence type="ECO:0000256" key="16">
    <source>
        <dbReference type="ARBA" id="ARBA00023239"/>
    </source>
</evidence>
<protein>
    <recommendedName>
        <fullName evidence="8 18">3-dehydroquinate synthase</fullName>
        <shortName evidence="18">DHQS</shortName>
        <ecNumber evidence="7 18">4.2.3.4</ecNumber>
    </recommendedName>
</protein>
<dbReference type="EMBL" id="LM655252">
    <property type="protein sequence ID" value="CDZ16329.1"/>
    <property type="molecule type" value="Genomic_DNA"/>
</dbReference>
<evidence type="ECO:0000256" key="18">
    <source>
        <dbReference type="HAMAP-Rule" id="MF_00110"/>
    </source>
</evidence>
<dbReference type="InterPro" id="IPR056179">
    <property type="entry name" value="DHQS_C"/>
</dbReference>
<dbReference type="CDD" id="cd08195">
    <property type="entry name" value="DHQS"/>
    <property type="match status" value="1"/>
</dbReference>